<dbReference type="RefSeq" id="WP_183934092.1">
    <property type="nucleotide sequence ID" value="NZ_JACICF010000002.1"/>
</dbReference>
<dbReference type="Gene3D" id="2.30.30.240">
    <property type="entry name" value="PRC-barrel domain"/>
    <property type="match status" value="1"/>
</dbReference>
<dbReference type="Pfam" id="PF05239">
    <property type="entry name" value="PRC"/>
    <property type="match status" value="1"/>
</dbReference>
<sequence length="132" mass="15408">MTTTTYDRERNDLLTRDETSMLISSDKVEGTTVYDRDGEKLGSVKKVMLTKHDGRVRYVVMGSGGLFGMGEDFTPLPWDALEYDTDINGYRLKTLSKDDLERDEPPRFSSQKDQNWDEDYERRVRLYYFPAV</sequence>
<proteinExistence type="predicted"/>
<dbReference type="InterPro" id="IPR027275">
    <property type="entry name" value="PRC-brl_dom"/>
</dbReference>
<evidence type="ECO:0000259" key="1">
    <source>
        <dbReference type="Pfam" id="PF05239"/>
    </source>
</evidence>
<evidence type="ECO:0000313" key="2">
    <source>
        <dbReference type="EMBL" id="MBB3764715.1"/>
    </source>
</evidence>
<dbReference type="SUPFAM" id="SSF50346">
    <property type="entry name" value="PRC-barrel domain"/>
    <property type="match status" value="1"/>
</dbReference>
<keyword evidence="3" id="KW-1185">Reference proteome</keyword>
<dbReference type="AlphaFoldDB" id="A0A839Z4Z1"/>
<feature type="domain" description="PRC-barrel" evidence="1">
    <location>
        <begin position="24"/>
        <end position="86"/>
    </location>
</feature>
<dbReference type="EMBL" id="JACICF010000002">
    <property type="protein sequence ID" value="MBB3764715.1"/>
    <property type="molecule type" value="Genomic_DNA"/>
</dbReference>
<comment type="caution">
    <text evidence="2">The sequence shown here is derived from an EMBL/GenBank/DDBJ whole genome shotgun (WGS) entry which is preliminary data.</text>
</comment>
<dbReference type="InterPro" id="IPR011033">
    <property type="entry name" value="PRC_barrel-like_sf"/>
</dbReference>
<protein>
    <submittedName>
        <fullName evidence="2">Sporulation protein YlmC with PRC-barrel domain</fullName>
    </submittedName>
</protein>
<evidence type="ECO:0000313" key="3">
    <source>
        <dbReference type="Proteomes" id="UP000578569"/>
    </source>
</evidence>
<dbReference type="PANTHER" id="PTHR36505:SF1">
    <property type="entry name" value="BLR1072 PROTEIN"/>
    <property type="match status" value="1"/>
</dbReference>
<name>A0A839Z4Z1_9SPHN</name>
<organism evidence="2 3">
    <name type="scientific">Sphingomicrobium lutaoense</name>
    <dbReference type="NCBI Taxonomy" id="515949"/>
    <lineage>
        <taxon>Bacteria</taxon>
        <taxon>Pseudomonadati</taxon>
        <taxon>Pseudomonadota</taxon>
        <taxon>Alphaproteobacteria</taxon>
        <taxon>Sphingomonadales</taxon>
        <taxon>Sphingomonadaceae</taxon>
        <taxon>Sphingomicrobium</taxon>
    </lineage>
</organism>
<accession>A0A839Z4Z1</accession>
<dbReference type="PANTHER" id="PTHR36505">
    <property type="entry name" value="BLR1072 PROTEIN"/>
    <property type="match status" value="1"/>
</dbReference>
<reference evidence="2 3" key="1">
    <citation type="submission" date="2020-08" db="EMBL/GenBank/DDBJ databases">
        <title>Genomic Encyclopedia of Type Strains, Phase IV (KMG-IV): sequencing the most valuable type-strain genomes for metagenomic binning, comparative biology and taxonomic classification.</title>
        <authorList>
            <person name="Goeker M."/>
        </authorList>
    </citation>
    <scope>NUCLEOTIDE SEQUENCE [LARGE SCALE GENOMIC DNA]</scope>
    <source>
        <strain evidence="2 3">DSM 24194</strain>
    </source>
</reference>
<gene>
    <name evidence="2" type="ORF">FHS50_001777</name>
</gene>
<dbReference type="Proteomes" id="UP000578569">
    <property type="component" value="Unassembled WGS sequence"/>
</dbReference>